<organism evidence="1">
    <name type="scientific">Magallana gigas</name>
    <name type="common">Pacific oyster</name>
    <name type="synonym">Crassostrea gigas</name>
    <dbReference type="NCBI Taxonomy" id="29159"/>
    <lineage>
        <taxon>Eukaryota</taxon>
        <taxon>Metazoa</taxon>
        <taxon>Spiralia</taxon>
        <taxon>Lophotrochozoa</taxon>
        <taxon>Mollusca</taxon>
        <taxon>Bivalvia</taxon>
        <taxon>Autobranchia</taxon>
        <taxon>Pteriomorphia</taxon>
        <taxon>Ostreida</taxon>
        <taxon>Ostreoidea</taxon>
        <taxon>Ostreidae</taxon>
        <taxon>Magallana</taxon>
    </lineage>
</organism>
<dbReference type="EMBL" id="JH818406">
    <property type="protein sequence ID" value="EKC34952.1"/>
    <property type="molecule type" value="Genomic_DNA"/>
</dbReference>
<protein>
    <submittedName>
        <fullName evidence="1">Uncharacterized protein</fullName>
    </submittedName>
</protein>
<dbReference type="HOGENOM" id="CLU_2160822_0_0_1"/>
<sequence length="111" mass="13280">MDPRICFGNEALSSMNTESKKRLVNQIHEDLWTERRIRNPQKARKMMSYHRKKQDENECFVPRKLFLFNIDTFVCPPMPQCEPQKPKNEEAFVEPKDDSWQTICKADYVLD</sequence>
<dbReference type="AlphaFoldDB" id="K1QDE2"/>
<name>K1QDE2_MAGGI</name>
<gene>
    <name evidence="1" type="ORF">CGI_10006891</name>
</gene>
<reference evidence="1" key="1">
    <citation type="journal article" date="2012" name="Nature">
        <title>The oyster genome reveals stress adaptation and complexity of shell formation.</title>
        <authorList>
            <person name="Zhang G."/>
            <person name="Fang X."/>
            <person name="Guo X."/>
            <person name="Li L."/>
            <person name="Luo R."/>
            <person name="Xu F."/>
            <person name="Yang P."/>
            <person name="Zhang L."/>
            <person name="Wang X."/>
            <person name="Qi H."/>
            <person name="Xiong Z."/>
            <person name="Que H."/>
            <person name="Xie Y."/>
            <person name="Holland P.W."/>
            <person name="Paps J."/>
            <person name="Zhu Y."/>
            <person name="Wu F."/>
            <person name="Chen Y."/>
            <person name="Wang J."/>
            <person name="Peng C."/>
            <person name="Meng J."/>
            <person name="Yang L."/>
            <person name="Liu J."/>
            <person name="Wen B."/>
            <person name="Zhang N."/>
            <person name="Huang Z."/>
            <person name="Zhu Q."/>
            <person name="Feng Y."/>
            <person name="Mount A."/>
            <person name="Hedgecock D."/>
            <person name="Xu Z."/>
            <person name="Liu Y."/>
            <person name="Domazet-Loso T."/>
            <person name="Du Y."/>
            <person name="Sun X."/>
            <person name="Zhang S."/>
            <person name="Liu B."/>
            <person name="Cheng P."/>
            <person name="Jiang X."/>
            <person name="Li J."/>
            <person name="Fan D."/>
            <person name="Wang W."/>
            <person name="Fu W."/>
            <person name="Wang T."/>
            <person name="Wang B."/>
            <person name="Zhang J."/>
            <person name="Peng Z."/>
            <person name="Li Y."/>
            <person name="Li N."/>
            <person name="Wang J."/>
            <person name="Chen M."/>
            <person name="He Y."/>
            <person name="Tan F."/>
            <person name="Song X."/>
            <person name="Zheng Q."/>
            <person name="Huang R."/>
            <person name="Yang H."/>
            <person name="Du X."/>
            <person name="Chen L."/>
            <person name="Yang M."/>
            <person name="Gaffney P.M."/>
            <person name="Wang S."/>
            <person name="Luo L."/>
            <person name="She Z."/>
            <person name="Ming Y."/>
            <person name="Huang W."/>
            <person name="Zhang S."/>
            <person name="Huang B."/>
            <person name="Zhang Y."/>
            <person name="Qu T."/>
            <person name="Ni P."/>
            <person name="Miao G."/>
            <person name="Wang J."/>
            <person name="Wang Q."/>
            <person name="Steinberg C.E."/>
            <person name="Wang H."/>
            <person name="Li N."/>
            <person name="Qian L."/>
            <person name="Zhang G."/>
            <person name="Li Y."/>
            <person name="Yang H."/>
            <person name="Liu X."/>
            <person name="Wang J."/>
            <person name="Yin Y."/>
            <person name="Wang J."/>
        </authorList>
    </citation>
    <scope>NUCLEOTIDE SEQUENCE [LARGE SCALE GENOMIC DNA]</scope>
    <source>
        <strain evidence="1">05x7-T-G4-1.051#20</strain>
    </source>
</reference>
<accession>K1QDE2</accession>
<evidence type="ECO:0000313" key="1">
    <source>
        <dbReference type="EMBL" id="EKC34952.1"/>
    </source>
</evidence>
<proteinExistence type="predicted"/>
<dbReference type="InParanoid" id="K1QDE2"/>